<dbReference type="RefSeq" id="XP_013317003.1">
    <property type="nucleotide sequence ID" value="XM_013461549.1"/>
</dbReference>
<dbReference type="Proteomes" id="UP000054342">
    <property type="component" value="Unassembled WGS sequence"/>
</dbReference>
<evidence type="ECO:0000256" key="1">
    <source>
        <dbReference type="ARBA" id="ARBA00007865"/>
    </source>
</evidence>
<dbReference type="PANTHER" id="PTHR34861:SF10">
    <property type="entry name" value="CYCLASE"/>
    <property type="match status" value="1"/>
</dbReference>
<dbReference type="AlphaFoldDB" id="A0A0D2F8Q8"/>
<sequence>MLAQKANGTSNDIKANGNALHVQEVVKRGRDDVIVPSYADLPPVHGMPHGCTWGLWDRPAQKDELGTLNLLTPSTMLAARDEIQYGISVAINWSLDNCETPHSGRRRPNHKIMQLPDWVGHDDEIQMNTQSGSQWDGFRHWAHQPSRTYYNGVPHADITSPAAPARNGIDQWSKHGGIVGRGILLDYFSWAKDRGIQYSPIERHAISEKDLESVAAWQGTEFRQGDILLIRSGFVKWYKEANADDRKRGTVDGSTWAGVEGTRESVEWLWDRHFAAVGGDANVFEAWPAKDERWRLHDNLIALFGMPVGEMFDLDELADICQKLRKWSFFFTSAPLNFPGGVASPPNAICVL</sequence>
<accession>A0A0D2F8Q8</accession>
<dbReference type="EMBL" id="KN847319">
    <property type="protein sequence ID" value="KIW56419.1"/>
    <property type="molecule type" value="Genomic_DNA"/>
</dbReference>
<dbReference type="Gene3D" id="3.50.30.50">
    <property type="entry name" value="Putative cyclase"/>
    <property type="match status" value="1"/>
</dbReference>
<gene>
    <name evidence="2" type="ORF">PV05_05083</name>
</gene>
<dbReference type="GeneID" id="25326991"/>
<dbReference type="InterPro" id="IPR007325">
    <property type="entry name" value="KFase/CYL"/>
</dbReference>
<comment type="similarity">
    <text evidence="1">Belongs to the Cyclase 1 superfamily.</text>
</comment>
<evidence type="ECO:0000313" key="2">
    <source>
        <dbReference type="EMBL" id="KIW56419.1"/>
    </source>
</evidence>
<dbReference type="Pfam" id="PF04199">
    <property type="entry name" value="Cyclase"/>
    <property type="match status" value="1"/>
</dbReference>
<evidence type="ECO:0000313" key="3">
    <source>
        <dbReference type="Proteomes" id="UP000054342"/>
    </source>
</evidence>
<dbReference type="InterPro" id="IPR037175">
    <property type="entry name" value="KFase_sf"/>
</dbReference>
<evidence type="ECO:0008006" key="4">
    <source>
        <dbReference type="Google" id="ProtNLM"/>
    </source>
</evidence>
<dbReference type="PANTHER" id="PTHR34861">
    <property type="match status" value="1"/>
</dbReference>
<organism evidence="2 3">
    <name type="scientific">Exophiala xenobiotica</name>
    <dbReference type="NCBI Taxonomy" id="348802"/>
    <lineage>
        <taxon>Eukaryota</taxon>
        <taxon>Fungi</taxon>
        <taxon>Dikarya</taxon>
        <taxon>Ascomycota</taxon>
        <taxon>Pezizomycotina</taxon>
        <taxon>Eurotiomycetes</taxon>
        <taxon>Chaetothyriomycetidae</taxon>
        <taxon>Chaetothyriales</taxon>
        <taxon>Herpotrichiellaceae</taxon>
        <taxon>Exophiala</taxon>
    </lineage>
</organism>
<reference evidence="2 3" key="1">
    <citation type="submission" date="2015-01" db="EMBL/GenBank/DDBJ databases">
        <title>The Genome Sequence of Exophiala xenobiotica CBS118157.</title>
        <authorList>
            <consortium name="The Broad Institute Genomics Platform"/>
            <person name="Cuomo C."/>
            <person name="de Hoog S."/>
            <person name="Gorbushina A."/>
            <person name="Stielow B."/>
            <person name="Teixiera M."/>
            <person name="Abouelleil A."/>
            <person name="Chapman S.B."/>
            <person name="Priest M."/>
            <person name="Young S.K."/>
            <person name="Wortman J."/>
            <person name="Nusbaum C."/>
            <person name="Birren B."/>
        </authorList>
    </citation>
    <scope>NUCLEOTIDE SEQUENCE [LARGE SCALE GENOMIC DNA]</scope>
    <source>
        <strain evidence="2 3">CBS 118157</strain>
    </source>
</reference>
<dbReference type="SUPFAM" id="SSF102198">
    <property type="entry name" value="Putative cyclase"/>
    <property type="match status" value="1"/>
</dbReference>
<dbReference type="OrthoDB" id="5396at2759"/>
<keyword evidence="3" id="KW-1185">Reference proteome</keyword>
<dbReference type="HOGENOM" id="CLU_030671_1_0_1"/>
<name>A0A0D2F8Q8_9EURO</name>
<proteinExistence type="inferred from homology"/>
<dbReference type="GO" id="GO:0004061">
    <property type="term" value="F:arylformamidase activity"/>
    <property type="evidence" value="ECO:0007669"/>
    <property type="project" value="InterPro"/>
</dbReference>
<dbReference type="GO" id="GO:0019441">
    <property type="term" value="P:L-tryptophan catabolic process to kynurenine"/>
    <property type="evidence" value="ECO:0007669"/>
    <property type="project" value="InterPro"/>
</dbReference>
<protein>
    <recommendedName>
        <fullName evidence="4">Cyclase</fullName>
    </recommendedName>
</protein>